<reference evidence="8" key="1">
    <citation type="submission" date="2021-04" db="EMBL/GenBank/DDBJ databases">
        <authorList>
            <consortium name="Wellcome Sanger Institute Data Sharing"/>
        </authorList>
    </citation>
    <scope>NUCLEOTIDE SEQUENCE [LARGE SCALE GENOMIC DNA]</scope>
</reference>
<feature type="disulfide bond" evidence="6">
    <location>
        <begin position="58"/>
        <end position="65"/>
    </location>
</feature>
<name>A0A665TFG8_ECHNA</name>
<dbReference type="InterPro" id="IPR036857">
    <property type="entry name" value="Thyroglobulin_1_sf"/>
</dbReference>
<sequence length="120" mass="13422">MHFFIMTIKMNAYSPYHPKTHCEQHRDSVRTTSPEGYPIPGVFVPQCDTNGQYTPQQCHGSSGHCWCVDSTGQERPGTRTPPGTPSVDCDKPGKTLVLCFWMDFELTRNFIGVSSQIADP</sequence>
<dbReference type="GO" id="GO:0005615">
    <property type="term" value="C:extracellular space"/>
    <property type="evidence" value="ECO:0007669"/>
    <property type="project" value="TreeGrafter"/>
</dbReference>
<reference evidence="8" key="3">
    <citation type="submission" date="2025-09" db="UniProtKB">
        <authorList>
            <consortium name="Ensembl"/>
        </authorList>
    </citation>
    <scope>IDENTIFICATION</scope>
</reference>
<accession>A0A665TFG8</accession>
<dbReference type="FunFam" id="4.10.800.10:FF:000001">
    <property type="entry name" value="Testican-3 isoform 2"/>
    <property type="match status" value="1"/>
</dbReference>
<evidence type="ECO:0000259" key="7">
    <source>
        <dbReference type="PROSITE" id="PS51162"/>
    </source>
</evidence>
<dbReference type="PANTHER" id="PTHR12352:SF3">
    <property type="entry name" value="NIDOGEN-2"/>
    <property type="match status" value="1"/>
</dbReference>
<evidence type="ECO:0000313" key="8">
    <source>
        <dbReference type="Ensembl" id="ENSENLP00000008885.1"/>
    </source>
</evidence>
<comment type="caution">
    <text evidence="6">Lacks conserved residue(s) required for the propagation of feature annotation.</text>
</comment>
<dbReference type="Proteomes" id="UP000472264">
    <property type="component" value="Chromosome 2"/>
</dbReference>
<dbReference type="Pfam" id="PF00086">
    <property type="entry name" value="Thyroglobulin_1"/>
    <property type="match status" value="1"/>
</dbReference>
<dbReference type="PANTHER" id="PTHR12352">
    <property type="entry name" value="SECRETED MODULAR CALCIUM-BINDING PROTEIN"/>
    <property type="match status" value="1"/>
</dbReference>
<evidence type="ECO:0000256" key="4">
    <source>
        <dbReference type="ARBA" id="ARBA00023157"/>
    </source>
</evidence>
<proteinExistence type="predicted"/>
<dbReference type="GO" id="GO:0005604">
    <property type="term" value="C:basement membrane"/>
    <property type="evidence" value="ECO:0007669"/>
    <property type="project" value="TreeGrafter"/>
</dbReference>
<dbReference type="InterPro" id="IPR051950">
    <property type="entry name" value="Dev_reg/Prot_inhib"/>
</dbReference>
<keyword evidence="9" id="KW-1185">Reference proteome</keyword>
<dbReference type="PROSITE" id="PS00484">
    <property type="entry name" value="THYROGLOBULIN_1_1"/>
    <property type="match status" value="1"/>
</dbReference>
<evidence type="ECO:0000256" key="5">
    <source>
        <dbReference type="ARBA" id="ARBA00023180"/>
    </source>
</evidence>
<reference evidence="8" key="2">
    <citation type="submission" date="2025-08" db="UniProtKB">
        <authorList>
            <consortium name="Ensembl"/>
        </authorList>
    </citation>
    <scope>IDENTIFICATION</scope>
</reference>
<dbReference type="SUPFAM" id="SSF57610">
    <property type="entry name" value="Thyroglobulin type-1 domain"/>
    <property type="match status" value="1"/>
</dbReference>
<dbReference type="GO" id="GO:0007160">
    <property type="term" value="P:cell-matrix adhesion"/>
    <property type="evidence" value="ECO:0007669"/>
    <property type="project" value="TreeGrafter"/>
</dbReference>
<evidence type="ECO:0000313" key="9">
    <source>
        <dbReference type="Proteomes" id="UP000472264"/>
    </source>
</evidence>
<evidence type="ECO:0000256" key="1">
    <source>
        <dbReference type="ARBA" id="ARBA00004613"/>
    </source>
</evidence>
<keyword evidence="5" id="KW-0325">Glycoprotein</keyword>
<evidence type="ECO:0000256" key="6">
    <source>
        <dbReference type="PROSITE-ProRule" id="PRU00500"/>
    </source>
</evidence>
<organism evidence="8 9">
    <name type="scientific">Echeneis naucrates</name>
    <name type="common">Live sharksucker</name>
    <dbReference type="NCBI Taxonomy" id="173247"/>
    <lineage>
        <taxon>Eukaryota</taxon>
        <taxon>Metazoa</taxon>
        <taxon>Chordata</taxon>
        <taxon>Craniata</taxon>
        <taxon>Vertebrata</taxon>
        <taxon>Euteleostomi</taxon>
        <taxon>Actinopterygii</taxon>
        <taxon>Neopterygii</taxon>
        <taxon>Teleostei</taxon>
        <taxon>Neoteleostei</taxon>
        <taxon>Acanthomorphata</taxon>
        <taxon>Carangaria</taxon>
        <taxon>Carangiformes</taxon>
        <taxon>Echeneidae</taxon>
        <taxon>Echeneis</taxon>
    </lineage>
</organism>
<keyword evidence="4 6" id="KW-1015">Disulfide bond</keyword>
<protein>
    <recommendedName>
        <fullName evidence="7">Thyroglobulin type-1 domain-containing protein</fullName>
    </recommendedName>
</protein>
<dbReference type="Ensembl" id="ENSENLT00000009316.1">
    <property type="protein sequence ID" value="ENSENLP00000008885.1"/>
    <property type="gene ID" value="ENSENLG00000004332.1"/>
</dbReference>
<dbReference type="InterPro" id="IPR000716">
    <property type="entry name" value="Thyroglobulin_1"/>
</dbReference>
<evidence type="ECO:0000256" key="2">
    <source>
        <dbReference type="ARBA" id="ARBA00022525"/>
    </source>
</evidence>
<dbReference type="Gene3D" id="4.10.800.10">
    <property type="entry name" value="Thyroglobulin type-1"/>
    <property type="match status" value="1"/>
</dbReference>
<dbReference type="InParanoid" id="A0A665TFG8"/>
<feature type="domain" description="Thyroglobulin type-1" evidence="7">
    <location>
        <begin position="19"/>
        <end position="89"/>
    </location>
</feature>
<comment type="subcellular location">
    <subcellularLocation>
        <location evidence="1">Secreted</location>
    </subcellularLocation>
</comment>
<dbReference type="AlphaFoldDB" id="A0A665TFG8"/>
<dbReference type="CDD" id="cd00191">
    <property type="entry name" value="TY"/>
    <property type="match status" value="1"/>
</dbReference>
<keyword evidence="3" id="KW-0677">Repeat</keyword>
<dbReference type="OMA" id="TAPIKCA"/>
<dbReference type="PROSITE" id="PS51162">
    <property type="entry name" value="THYROGLOBULIN_1_2"/>
    <property type="match status" value="1"/>
</dbReference>
<keyword evidence="2" id="KW-0964">Secreted</keyword>
<dbReference type="SMART" id="SM00211">
    <property type="entry name" value="TY"/>
    <property type="match status" value="1"/>
</dbReference>
<evidence type="ECO:0000256" key="3">
    <source>
        <dbReference type="ARBA" id="ARBA00022737"/>
    </source>
</evidence>